<name>A0A5P8JPU4_9LACO</name>
<dbReference type="GO" id="GO:0016743">
    <property type="term" value="F:carboxyl- or carbamoyltransferase activity"/>
    <property type="evidence" value="ECO:0007669"/>
    <property type="project" value="UniProtKB-UniRule"/>
</dbReference>
<keyword evidence="2 5" id="KW-0808">Transferase</keyword>
<dbReference type="GO" id="GO:0005524">
    <property type="term" value="F:ATP binding"/>
    <property type="evidence" value="ECO:0007669"/>
    <property type="project" value="UniProtKB-KW"/>
</dbReference>
<dbReference type="Gene3D" id="3.90.226.10">
    <property type="entry name" value="2-enoyl-CoA Hydratase, Chain A, domain 1"/>
    <property type="match status" value="1"/>
</dbReference>
<keyword evidence="5" id="KW-0067">ATP-binding</keyword>
<comment type="subunit">
    <text evidence="5">Acetyl-CoA carboxylase is a heterohexamer composed of biotin carboxyl carrier protein (AccB), biotin carboxylase (AccC) and two subunits each of ACCase subunit alpha (AccA) and ACCase subunit beta (AccD).</text>
</comment>
<dbReference type="RefSeq" id="WP_056963166.1">
    <property type="nucleotide sequence ID" value="NZ_CP045068.1"/>
</dbReference>
<dbReference type="GO" id="GO:0003989">
    <property type="term" value="F:acetyl-CoA carboxylase activity"/>
    <property type="evidence" value="ECO:0007669"/>
    <property type="project" value="InterPro"/>
</dbReference>
<evidence type="ECO:0000313" key="7">
    <source>
        <dbReference type="EMBL" id="QFQ90794.1"/>
    </source>
</evidence>
<dbReference type="GO" id="GO:0009317">
    <property type="term" value="C:acetyl-CoA carboxylase complex"/>
    <property type="evidence" value="ECO:0007669"/>
    <property type="project" value="InterPro"/>
</dbReference>
<feature type="binding site" evidence="5">
    <location>
        <position position="50"/>
    </location>
    <ligand>
        <name>Zn(2+)</name>
        <dbReference type="ChEBI" id="CHEBI:29105"/>
    </ligand>
</feature>
<dbReference type="InterPro" id="IPR029045">
    <property type="entry name" value="ClpP/crotonase-like_dom_sf"/>
</dbReference>
<keyword evidence="5" id="KW-0479">Metal-binding</keyword>
<comment type="cofactor">
    <cofactor evidence="5">
        <name>Zn(2+)</name>
        <dbReference type="ChEBI" id="CHEBI:29105"/>
    </cofactor>
    <text evidence="5">Binds 1 zinc ion per subunit.</text>
</comment>
<comment type="caution">
    <text evidence="5">Lacks conserved residue(s) required for the propagation of feature annotation.</text>
</comment>
<keyword evidence="1 5" id="KW-0444">Lipid biosynthesis</keyword>
<feature type="binding site" evidence="5">
    <location>
        <position position="47"/>
    </location>
    <ligand>
        <name>Zn(2+)</name>
        <dbReference type="ChEBI" id="CHEBI:29105"/>
    </ligand>
</feature>
<dbReference type="PRINTS" id="PR01070">
    <property type="entry name" value="ACCCTRFRASEB"/>
</dbReference>
<dbReference type="UniPathway" id="UPA00655">
    <property type="reaction ID" value="UER00711"/>
</dbReference>
<evidence type="ECO:0000256" key="4">
    <source>
        <dbReference type="ARBA" id="ARBA00023098"/>
    </source>
</evidence>
<evidence type="ECO:0000256" key="2">
    <source>
        <dbReference type="ARBA" id="ARBA00022679"/>
    </source>
</evidence>
<evidence type="ECO:0000256" key="1">
    <source>
        <dbReference type="ARBA" id="ARBA00022516"/>
    </source>
</evidence>
<dbReference type="GO" id="GO:0006633">
    <property type="term" value="P:fatty acid biosynthetic process"/>
    <property type="evidence" value="ECO:0007669"/>
    <property type="project" value="UniProtKB-KW"/>
</dbReference>
<evidence type="ECO:0000256" key="3">
    <source>
        <dbReference type="ARBA" id="ARBA00022771"/>
    </source>
</evidence>
<evidence type="ECO:0000256" key="5">
    <source>
        <dbReference type="HAMAP-Rule" id="MF_01395"/>
    </source>
</evidence>
<comment type="catalytic activity">
    <reaction evidence="5">
        <text>N(6)-carboxybiotinyl-L-lysyl-[protein] + acetyl-CoA = N(6)-biotinyl-L-lysyl-[protein] + malonyl-CoA</text>
        <dbReference type="Rhea" id="RHEA:54728"/>
        <dbReference type="Rhea" id="RHEA-COMP:10505"/>
        <dbReference type="Rhea" id="RHEA-COMP:10506"/>
        <dbReference type="ChEBI" id="CHEBI:57288"/>
        <dbReference type="ChEBI" id="CHEBI:57384"/>
        <dbReference type="ChEBI" id="CHEBI:83144"/>
        <dbReference type="ChEBI" id="CHEBI:83145"/>
        <dbReference type="EC" id="2.1.3.15"/>
    </reaction>
</comment>
<dbReference type="GO" id="GO:2001295">
    <property type="term" value="P:malonyl-CoA biosynthetic process"/>
    <property type="evidence" value="ECO:0007669"/>
    <property type="project" value="UniProtKB-UniRule"/>
</dbReference>
<reference evidence="7 8" key="1">
    <citation type="submission" date="2019-10" db="EMBL/GenBank/DDBJ databases">
        <title>Genome sequencing of Lactobacillus manihotivorans.</title>
        <authorList>
            <person name="Kim K."/>
        </authorList>
    </citation>
    <scope>NUCLEOTIDE SEQUENCE [LARGE SCALE GENOMIC DNA]</scope>
    <source>
        <strain evidence="7 8">LM010</strain>
    </source>
</reference>
<dbReference type="Proteomes" id="UP000388452">
    <property type="component" value="Chromosome"/>
</dbReference>
<comment type="function">
    <text evidence="5">Component of the acetyl coenzyme A carboxylase (ACC) complex. Biotin carboxylase (BC) catalyzes the carboxylation of biotin on its carrier protein (BCCP) and then the CO(2) group is transferred by the transcarboxylase to acetyl-CoA to form malonyl-CoA.</text>
</comment>
<evidence type="ECO:0000259" key="6">
    <source>
        <dbReference type="PROSITE" id="PS50980"/>
    </source>
</evidence>
<dbReference type="InterPro" id="IPR034733">
    <property type="entry name" value="AcCoA_carboxyl_beta"/>
</dbReference>
<keyword evidence="5" id="KW-0963">Cytoplasm</keyword>
<keyword evidence="3 5" id="KW-0863">Zinc-finger</keyword>
<dbReference type="PROSITE" id="PS50980">
    <property type="entry name" value="COA_CT_NTER"/>
    <property type="match status" value="1"/>
</dbReference>
<accession>A0A5P8JPU4</accession>
<comment type="subcellular location">
    <subcellularLocation>
        <location evidence="5">Cytoplasm</location>
    </subcellularLocation>
</comment>
<keyword evidence="5" id="KW-0275">Fatty acid biosynthesis</keyword>
<dbReference type="SUPFAM" id="SSF52096">
    <property type="entry name" value="ClpP/crotonase"/>
    <property type="match status" value="1"/>
</dbReference>
<feature type="binding site" evidence="5">
    <location>
        <position position="32"/>
    </location>
    <ligand>
        <name>Zn(2+)</name>
        <dbReference type="ChEBI" id="CHEBI:29105"/>
    </ligand>
</feature>
<comment type="similarity">
    <text evidence="5">Belongs to the AccD/PCCB family.</text>
</comment>
<dbReference type="Pfam" id="PF01039">
    <property type="entry name" value="Carboxyl_trans"/>
    <property type="match status" value="1"/>
</dbReference>
<organism evidence="7 8">
    <name type="scientific">Lacticaseibacillus manihotivorans</name>
    <dbReference type="NCBI Taxonomy" id="88233"/>
    <lineage>
        <taxon>Bacteria</taxon>
        <taxon>Bacillati</taxon>
        <taxon>Bacillota</taxon>
        <taxon>Bacilli</taxon>
        <taxon>Lactobacillales</taxon>
        <taxon>Lactobacillaceae</taxon>
        <taxon>Lacticaseibacillus</taxon>
    </lineage>
</organism>
<protein>
    <recommendedName>
        <fullName evidence="5">Acetyl-coenzyme A carboxylase carboxyl transferase subunit beta</fullName>
        <shortName evidence="5">ACCase subunit beta</shortName>
        <shortName evidence="5">Acetyl-CoA carboxylase carboxyltransferase subunit beta</shortName>
        <ecNumber evidence="5">2.1.3.15</ecNumber>
    </recommendedName>
</protein>
<dbReference type="InterPro" id="IPR011762">
    <property type="entry name" value="COA_CT_N"/>
</dbReference>
<dbReference type="AlphaFoldDB" id="A0A5P8JPU4"/>
<dbReference type="PANTHER" id="PTHR42995">
    <property type="entry name" value="ACETYL-COENZYME A CARBOXYLASE CARBOXYL TRANSFERASE SUBUNIT BETA, CHLOROPLASTIC"/>
    <property type="match status" value="1"/>
</dbReference>
<dbReference type="InterPro" id="IPR000438">
    <property type="entry name" value="Acetyl_CoA_COase_Trfase_b_su"/>
</dbReference>
<dbReference type="GO" id="GO:0008270">
    <property type="term" value="F:zinc ion binding"/>
    <property type="evidence" value="ECO:0007669"/>
    <property type="project" value="UniProtKB-UniRule"/>
</dbReference>
<comment type="pathway">
    <text evidence="5">Lipid metabolism; malonyl-CoA biosynthesis; malonyl-CoA from acetyl-CoA: step 1/1.</text>
</comment>
<dbReference type="EC" id="2.1.3.15" evidence="5"/>
<dbReference type="PANTHER" id="PTHR42995:SF5">
    <property type="entry name" value="ACETYL-COENZYME A CARBOXYLASE CARBOXYL TRANSFERASE SUBUNIT BETA, CHLOROPLASTIC"/>
    <property type="match status" value="1"/>
</dbReference>
<keyword evidence="5" id="KW-0276">Fatty acid metabolism</keyword>
<sequence>MMLKPQQATLDEATLKRAQTIPEGLWRTCPNCGTSAYRGRFGSLQVCPHCGFGLRLTASERLAQLCDCFDPWDEQLELADSDFPGYMVKRAQAQAASGSSESVRCGQAVIAAQPCALAVMDSYYMMGSLGQVAGERLCRLFERATAQRLAVVIVTASGGARMQEGIQSLMQMAKISAARALHVQAGLPYFVVLSDPTMGGVCASFAMQGDVTLAEPHARVGFTGRRVIEATLHNKLPASFQQAEQVMATGFIDAIVPRAQLKARLALLLQLHQEVCHA</sequence>
<keyword evidence="5" id="KW-0547">Nucleotide-binding</keyword>
<evidence type="ECO:0000313" key="8">
    <source>
        <dbReference type="Proteomes" id="UP000388452"/>
    </source>
</evidence>
<proteinExistence type="inferred from homology"/>
<keyword evidence="4 5" id="KW-0443">Lipid metabolism</keyword>
<keyword evidence="5" id="KW-0862">Zinc</keyword>
<feature type="binding site" evidence="5">
    <location>
        <position position="29"/>
    </location>
    <ligand>
        <name>Zn(2+)</name>
        <dbReference type="ChEBI" id="CHEBI:29105"/>
    </ligand>
</feature>
<dbReference type="HAMAP" id="MF_01395">
    <property type="entry name" value="AcetylCoA_CT_beta"/>
    <property type="match status" value="1"/>
</dbReference>
<dbReference type="EMBL" id="CP045068">
    <property type="protein sequence ID" value="QFQ90794.1"/>
    <property type="molecule type" value="Genomic_DNA"/>
</dbReference>
<feature type="domain" description="CoA carboxyltransferase N-terminal" evidence="6">
    <location>
        <begin position="25"/>
        <end position="278"/>
    </location>
</feature>
<gene>
    <name evidence="5" type="primary">accD</name>
    <name evidence="7" type="ORF">LM010_04875</name>
</gene>